<dbReference type="InterPro" id="IPR014291">
    <property type="entry name" value="SUF_FeS_clus_asmbl-assoc"/>
</dbReference>
<gene>
    <name evidence="2" type="ORF">ENJ98_03230</name>
</gene>
<sequence>MNEAVEQKQPETGGLHDRVVEVLRTIYDPEIPVNIYDLGLIYDLEVDEAGKVRIRMTLTAPACPFAGTLPGQVEMATRGVEGVTDVQVELVWDPPWSQDRMTEEAKLQLGLL</sequence>
<dbReference type="EMBL" id="DROM01000196">
    <property type="protein sequence ID" value="HHH13226.1"/>
    <property type="molecule type" value="Genomic_DNA"/>
</dbReference>
<dbReference type="Gene3D" id="3.30.300.130">
    <property type="entry name" value="Fe-S cluster assembly (FSCA)"/>
    <property type="match status" value="1"/>
</dbReference>
<dbReference type="AlphaFoldDB" id="A0A7C5N7T9"/>
<dbReference type="SUPFAM" id="SSF117916">
    <property type="entry name" value="Fe-S cluster assembly (FSCA) domain-like"/>
    <property type="match status" value="1"/>
</dbReference>
<organism evidence="2">
    <name type="scientific">Thiolapillus brandeum</name>
    <dbReference type="NCBI Taxonomy" id="1076588"/>
    <lineage>
        <taxon>Bacteria</taxon>
        <taxon>Pseudomonadati</taxon>
        <taxon>Pseudomonadota</taxon>
        <taxon>Gammaproteobacteria</taxon>
        <taxon>Chromatiales</taxon>
        <taxon>Sedimenticolaceae</taxon>
        <taxon>Thiolapillus</taxon>
    </lineage>
</organism>
<dbReference type="InterPro" id="IPR002744">
    <property type="entry name" value="MIP18-like"/>
</dbReference>
<dbReference type="PANTHER" id="PTHR42831:SF1">
    <property type="entry name" value="FE-S PROTEIN MATURATION AUXILIARY FACTOR YITW"/>
    <property type="match status" value="1"/>
</dbReference>
<evidence type="ECO:0000259" key="1">
    <source>
        <dbReference type="Pfam" id="PF01883"/>
    </source>
</evidence>
<dbReference type="InterPro" id="IPR052339">
    <property type="entry name" value="Fe-S_Maturation_MIP18"/>
</dbReference>
<dbReference type="InterPro" id="IPR034904">
    <property type="entry name" value="FSCA_dom_sf"/>
</dbReference>
<evidence type="ECO:0000313" key="2">
    <source>
        <dbReference type="EMBL" id="HHH13226.1"/>
    </source>
</evidence>
<accession>A0A7C5N7T9</accession>
<protein>
    <submittedName>
        <fullName evidence="2">SUF system Fe-S cluster assembly protein</fullName>
    </submittedName>
</protein>
<comment type="caution">
    <text evidence="2">The sequence shown here is derived from an EMBL/GenBank/DDBJ whole genome shotgun (WGS) entry which is preliminary data.</text>
</comment>
<reference evidence="2" key="1">
    <citation type="journal article" date="2020" name="mSystems">
        <title>Genome- and Community-Level Interaction Insights into Carbon Utilization and Element Cycling Functions of Hydrothermarchaeota in Hydrothermal Sediment.</title>
        <authorList>
            <person name="Zhou Z."/>
            <person name="Liu Y."/>
            <person name="Xu W."/>
            <person name="Pan J."/>
            <person name="Luo Z.H."/>
            <person name="Li M."/>
        </authorList>
    </citation>
    <scope>NUCLEOTIDE SEQUENCE [LARGE SCALE GENOMIC DNA]</scope>
    <source>
        <strain evidence="2">HyVt-535</strain>
    </source>
</reference>
<proteinExistence type="predicted"/>
<name>A0A7C5N7T9_9GAMM</name>
<feature type="domain" description="MIP18 family-like" evidence="1">
    <location>
        <begin position="17"/>
        <end position="89"/>
    </location>
</feature>
<dbReference type="NCBIfam" id="TIGR02945">
    <property type="entry name" value="SUF_assoc"/>
    <property type="match status" value="1"/>
</dbReference>
<dbReference type="Proteomes" id="UP000886100">
    <property type="component" value="Unassembled WGS sequence"/>
</dbReference>
<dbReference type="Pfam" id="PF01883">
    <property type="entry name" value="FeS_assembly_P"/>
    <property type="match status" value="1"/>
</dbReference>
<dbReference type="PANTHER" id="PTHR42831">
    <property type="entry name" value="FE-S PROTEIN MATURATION AUXILIARY FACTOR YITW"/>
    <property type="match status" value="1"/>
</dbReference>